<name>A0A8S1GN65_9PELO</name>
<keyword evidence="2" id="KW-1133">Transmembrane helix</keyword>
<feature type="transmembrane region" description="Helical" evidence="2">
    <location>
        <begin position="556"/>
        <end position="577"/>
    </location>
</feature>
<dbReference type="PANTHER" id="PTHR11036:SF92">
    <property type="entry name" value="SEMA DOMAIN-CONTAINING PROTEIN"/>
    <property type="match status" value="1"/>
</dbReference>
<feature type="domain" description="Sema" evidence="4">
    <location>
        <begin position="20"/>
        <end position="455"/>
    </location>
</feature>
<keyword evidence="6" id="KW-1185">Reference proteome</keyword>
<dbReference type="SMART" id="SM00630">
    <property type="entry name" value="Sema"/>
    <property type="match status" value="1"/>
</dbReference>
<gene>
    <name evidence="5" type="ORF">CAUJ_LOCUS495</name>
</gene>
<keyword evidence="2" id="KW-0812">Transmembrane</keyword>
<dbReference type="Gene3D" id="2.130.10.10">
    <property type="entry name" value="YVTN repeat-like/Quinoprotein amine dehydrogenase"/>
    <property type="match status" value="1"/>
</dbReference>
<dbReference type="GO" id="GO:0071526">
    <property type="term" value="P:semaphorin-plexin signaling pathway"/>
    <property type="evidence" value="ECO:0007669"/>
    <property type="project" value="TreeGrafter"/>
</dbReference>
<evidence type="ECO:0000256" key="3">
    <source>
        <dbReference type="SAM" id="SignalP"/>
    </source>
</evidence>
<evidence type="ECO:0000313" key="5">
    <source>
        <dbReference type="EMBL" id="CAD6184576.1"/>
    </source>
</evidence>
<comment type="caution">
    <text evidence="1">Lacks conserved residue(s) required for the propagation of feature annotation.</text>
</comment>
<keyword evidence="2" id="KW-0472">Membrane</keyword>
<dbReference type="GO" id="GO:0007411">
    <property type="term" value="P:axon guidance"/>
    <property type="evidence" value="ECO:0007669"/>
    <property type="project" value="TreeGrafter"/>
</dbReference>
<sequence>MYHVTSSLVLLTVLFGAGASLFEHHSNVTTFDFTNKLHQYAFDREDKVVILYNYGSAILLGGRNVAINVSLTSLKAVNRYSWKTSDSARRNCQLISSTSCDNFLRTFFELPNGQAFVLCGTHGLHPQCAEFVVGSSDPVRSISGAGLAPIDVDAVAPFLHVGDQLFTANVPELSSSEPLLMRRSVTNIARGVENDLILRTPRGQSAFEQAAFISMEKNGEEVLSFFSETPLDSDGCGLQRVARVGRVCRGDPGGKLSYSKEWTSFTKARLECAIEEVDQDTLHFNQLSSVSAARDFFYGAFRSQLAGIGASAVCRFERRHISMSLATAYKSTNRVLAESCPRASTLEEFSSLRLRPLIKQKISAKPSFVYYGKDRFIHILTQENVTATDKGNIFKVIMSNNSAIGPFSRHAVTMHVLPANTKVLSMMIHTEALPNQMKRQHLVVVTSQSVVKLRTAACSEADSCASCLAMGDPDCAWINEDGCVHVSENWSRKKHATQDSGVCPLSHHREPFRLAPNKAPDTAPMCLCKEAETIPSTTEVIHRDTVVREVSSAGDIWMGVAAFSSGLLVSAVFFICFDRTHAKCPTMLTLNTDAYENLSVSSKFEKSKRFCSGMMFGLIEVRKEVADAIAFADRRLFFDFSTSSPTVKSLRLDAFFHSDLLLTLA</sequence>
<evidence type="ECO:0000259" key="4">
    <source>
        <dbReference type="PROSITE" id="PS51004"/>
    </source>
</evidence>
<feature type="chain" id="PRO_5035799362" description="Sema domain-containing protein" evidence="3">
    <location>
        <begin position="20"/>
        <end position="665"/>
    </location>
</feature>
<dbReference type="Pfam" id="PF01403">
    <property type="entry name" value="Sema"/>
    <property type="match status" value="1"/>
</dbReference>
<dbReference type="PANTHER" id="PTHR11036">
    <property type="entry name" value="SEMAPHORIN"/>
    <property type="match status" value="1"/>
</dbReference>
<organism evidence="5 6">
    <name type="scientific">Caenorhabditis auriculariae</name>
    <dbReference type="NCBI Taxonomy" id="2777116"/>
    <lineage>
        <taxon>Eukaryota</taxon>
        <taxon>Metazoa</taxon>
        <taxon>Ecdysozoa</taxon>
        <taxon>Nematoda</taxon>
        <taxon>Chromadorea</taxon>
        <taxon>Rhabditida</taxon>
        <taxon>Rhabditina</taxon>
        <taxon>Rhabditomorpha</taxon>
        <taxon>Rhabditoidea</taxon>
        <taxon>Rhabditidae</taxon>
        <taxon>Peloderinae</taxon>
        <taxon>Caenorhabditis</taxon>
    </lineage>
</organism>
<dbReference type="SUPFAM" id="SSF101912">
    <property type="entry name" value="Sema domain"/>
    <property type="match status" value="1"/>
</dbReference>
<accession>A0A8S1GN65</accession>
<reference evidence="5" key="1">
    <citation type="submission" date="2020-10" db="EMBL/GenBank/DDBJ databases">
        <authorList>
            <person name="Kikuchi T."/>
        </authorList>
    </citation>
    <scope>NUCLEOTIDE SEQUENCE</scope>
    <source>
        <strain evidence="5">NKZ352</strain>
    </source>
</reference>
<dbReference type="OrthoDB" id="9988752at2759"/>
<evidence type="ECO:0000256" key="2">
    <source>
        <dbReference type="SAM" id="Phobius"/>
    </source>
</evidence>
<dbReference type="AlphaFoldDB" id="A0A8S1GN65"/>
<feature type="signal peptide" evidence="3">
    <location>
        <begin position="1"/>
        <end position="19"/>
    </location>
</feature>
<protein>
    <recommendedName>
        <fullName evidence="4">Sema domain-containing protein</fullName>
    </recommendedName>
</protein>
<dbReference type="InterPro" id="IPR015943">
    <property type="entry name" value="WD40/YVTN_repeat-like_dom_sf"/>
</dbReference>
<dbReference type="GO" id="GO:0030215">
    <property type="term" value="F:semaphorin receptor binding"/>
    <property type="evidence" value="ECO:0007669"/>
    <property type="project" value="InterPro"/>
</dbReference>
<dbReference type="PROSITE" id="PS51004">
    <property type="entry name" value="SEMA"/>
    <property type="match status" value="1"/>
</dbReference>
<dbReference type="InterPro" id="IPR036352">
    <property type="entry name" value="Semap_dom_sf"/>
</dbReference>
<evidence type="ECO:0000313" key="6">
    <source>
        <dbReference type="Proteomes" id="UP000835052"/>
    </source>
</evidence>
<dbReference type="GO" id="GO:0030335">
    <property type="term" value="P:positive regulation of cell migration"/>
    <property type="evidence" value="ECO:0007669"/>
    <property type="project" value="TreeGrafter"/>
</dbReference>
<proteinExistence type="predicted"/>
<comment type="caution">
    <text evidence="5">The sequence shown here is derived from an EMBL/GenBank/DDBJ whole genome shotgun (WGS) entry which is preliminary data.</text>
</comment>
<dbReference type="GO" id="GO:0045499">
    <property type="term" value="F:chemorepellent activity"/>
    <property type="evidence" value="ECO:0007669"/>
    <property type="project" value="TreeGrafter"/>
</dbReference>
<keyword evidence="3" id="KW-0732">Signal</keyword>
<dbReference type="SUPFAM" id="SSF103575">
    <property type="entry name" value="Plexin repeat"/>
    <property type="match status" value="1"/>
</dbReference>
<dbReference type="GO" id="GO:0005886">
    <property type="term" value="C:plasma membrane"/>
    <property type="evidence" value="ECO:0007669"/>
    <property type="project" value="TreeGrafter"/>
</dbReference>
<dbReference type="InterPro" id="IPR001627">
    <property type="entry name" value="Semap_dom"/>
</dbReference>
<dbReference type="Proteomes" id="UP000835052">
    <property type="component" value="Unassembled WGS sequence"/>
</dbReference>
<evidence type="ECO:0000256" key="1">
    <source>
        <dbReference type="PROSITE-ProRule" id="PRU00352"/>
    </source>
</evidence>
<dbReference type="InterPro" id="IPR027231">
    <property type="entry name" value="Semaphorin"/>
</dbReference>
<dbReference type="EMBL" id="CAJGYM010000001">
    <property type="protein sequence ID" value="CAD6184576.1"/>
    <property type="molecule type" value="Genomic_DNA"/>
</dbReference>